<feature type="region of interest" description="Disordered" evidence="1">
    <location>
        <begin position="34"/>
        <end position="82"/>
    </location>
</feature>
<keyword evidence="3" id="KW-1185">Reference proteome</keyword>
<feature type="compositionally biased region" description="Polar residues" evidence="1">
    <location>
        <begin position="43"/>
        <end position="53"/>
    </location>
</feature>
<organism evidence="2 3">
    <name type="scientific">Agrocybe pediades</name>
    <dbReference type="NCBI Taxonomy" id="84607"/>
    <lineage>
        <taxon>Eukaryota</taxon>
        <taxon>Fungi</taxon>
        <taxon>Dikarya</taxon>
        <taxon>Basidiomycota</taxon>
        <taxon>Agaricomycotina</taxon>
        <taxon>Agaricomycetes</taxon>
        <taxon>Agaricomycetidae</taxon>
        <taxon>Agaricales</taxon>
        <taxon>Agaricineae</taxon>
        <taxon>Strophariaceae</taxon>
        <taxon>Agrocybe</taxon>
    </lineage>
</organism>
<evidence type="ECO:0000313" key="3">
    <source>
        <dbReference type="Proteomes" id="UP000521872"/>
    </source>
</evidence>
<dbReference type="AlphaFoldDB" id="A0A8H4QW64"/>
<gene>
    <name evidence="2" type="ORF">D9613_012961</name>
</gene>
<proteinExistence type="predicted"/>
<evidence type="ECO:0000313" key="2">
    <source>
        <dbReference type="EMBL" id="KAF4617994.1"/>
    </source>
</evidence>
<feature type="region of interest" description="Disordered" evidence="1">
    <location>
        <begin position="1"/>
        <end position="20"/>
    </location>
</feature>
<name>A0A8H4QW64_9AGAR</name>
<evidence type="ECO:0000256" key="1">
    <source>
        <dbReference type="SAM" id="MobiDB-lite"/>
    </source>
</evidence>
<reference evidence="2 3" key="1">
    <citation type="submission" date="2019-12" db="EMBL/GenBank/DDBJ databases">
        <authorList>
            <person name="Floudas D."/>
            <person name="Bentzer J."/>
            <person name="Ahren D."/>
            <person name="Johansson T."/>
            <person name="Persson P."/>
            <person name="Tunlid A."/>
        </authorList>
    </citation>
    <scope>NUCLEOTIDE SEQUENCE [LARGE SCALE GENOMIC DNA]</scope>
    <source>
        <strain evidence="2 3">CBS 102.39</strain>
    </source>
</reference>
<protein>
    <submittedName>
        <fullName evidence="2">Uncharacterized protein</fullName>
    </submittedName>
</protein>
<dbReference type="EMBL" id="JAACJL010000021">
    <property type="protein sequence ID" value="KAF4617994.1"/>
    <property type="molecule type" value="Genomic_DNA"/>
</dbReference>
<comment type="caution">
    <text evidence="2">The sequence shown here is derived from an EMBL/GenBank/DDBJ whole genome shotgun (WGS) entry which is preliminary data.</text>
</comment>
<sequence length="82" mass="9110">MRPRTVTVMINPPDIDGSPLNTSLPLLQSISKQKLHLKKRTSRLISTSTAKSSQRNHPRSSSREPSALSFAKRMSRLNTGPD</sequence>
<dbReference type="Proteomes" id="UP000521872">
    <property type="component" value="Unassembled WGS sequence"/>
</dbReference>
<accession>A0A8H4QW64</accession>